<dbReference type="PRINTS" id="PR00139">
    <property type="entry name" value="ASNGLNASE"/>
</dbReference>
<proteinExistence type="inferred from homology"/>
<keyword evidence="2 14" id="KW-0378">Hydrolase</keyword>
<evidence type="ECO:0000256" key="3">
    <source>
        <dbReference type="ARBA" id="ARBA00030414"/>
    </source>
</evidence>
<dbReference type="SMART" id="SM00870">
    <property type="entry name" value="Asparaginase"/>
    <property type="match status" value="1"/>
</dbReference>
<comment type="similarity">
    <text evidence="1 9">Belongs to the asparaginase 1 family.</text>
</comment>
<dbReference type="GO" id="GO:0004067">
    <property type="term" value="F:asparaginase activity"/>
    <property type="evidence" value="ECO:0007669"/>
    <property type="project" value="UniProtKB-UniRule"/>
</dbReference>
<dbReference type="SFLD" id="SFLDS00057">
    <property type="entry name" value="Glutaminase/Asparaginase"/>
    <property type="match status" value="1"/>
</dbReference>
<dbReference type="Proteomes" id="UP000041394">
    <property type="component" value="Unassembled WGS sequence"/>
</dbReference>
<evidence type="ECO:0000256" key="5">
    <source>
        <dbReference type="PIRSR" id="PIRSR001220-1"/>
    </source>
</evidence>
<dbReference type="Gene3D" id="3.40.50.40">
    <property type="match status" value="1"/>
</dbReference>
<dbReference type="OrthoDB" id="9788068at2"/>
<evidence type="ECO:0000313" key="16">
    <source>
        <dbReference type="Proteomes" id="UP000041394"/>
    </source>
</evidence>
<dbReference type="InterPro" id="IPR027473">
    <property type="entry name" value="L-asparaginase_C"/>
</dbReference>
<dbReference type="Pfam" id="PF00710">
    <property type="entry name" value="Asparaginase"/>
    <property type="match status" value="1"/>
</dbReference>
<evidence type="ECO:0000259" key="10">
    <source>
        <dbReference type="Pfam" id="PF00710"/>
    </source>
</evidence>
<dbReference type="Pfam" id="PF17763">
    <property type="entry name" value="Asparaginase_C"/>
    <property type="match status" value="1"/>
</dbReference>
<protein>
    <recommendedName>
        <fullName evidence="4">Probable L-asparaginase</fullName>
    </recommendedName>
    <alternativeName>
        <fullName evidence="3">L-asparagine amidohydrolase</fullName>
    </alternativeName>
</protein>
<evidence type="ECO:0000256" key="2">
    <source>
        <dbReference type="ARBA" id="ARBA00022801"/>
    </source>
</evidence>
<accession>A0A0K2XJA5</accession>
<dbReference type="EMBL" id="CDMN01000058">
    <property type="protein sequence ID" value="CRF44794.1"/>
    <property type="molecule type" value="Genomic_DNA"/>
</dbReference>
<dbReference type="PROSITE" id="PS00917">
    <property type="entry name" value="ASN_GLN_ASE_2"/>
    <property type="match status" value="1"/>
</dbReference>
<dbReference type="PIRSF" id="PIRSF001220">
    <property type="entry name" value="L-ASNase_gatD"/>
    <property type="match status" value="1"/>
</dbReference>
<feature type="active site" evidence="8">
    <location>
        <position position="86"/>
    </location>
</feature>
<dbReference type="Gene3D" id="3.40.50.1170">
    <property type="entry name" value="L-asparaginase, N-terminal domain"/>
    <property type="match status" value="1"/>
</dbReference>
<evidence type="ECO:0000313" key="17">
    <source>
        <dbReference type="Proteomes" id="UP000045175"/>
    </source>
</evidence>
<dbReference type="PANTHER" id="PTHR11707:SF28">
    <property type="entry name" value="60 KDA LYSOPHOSPHOLIPASE"/>
    <property type="match status" value="1"/>
</dbReference>
<dbReference type="STRING" id="1578720.HAL011_07960"/>
<dbReference type="InterPro" id="IPR040919">
    <property type="entry name" value="Asparaginase_C"/>
</dbReference>
<dbReference type="PROSITE" id="PS51732">
    <property type="entry name" value="ASN_GLN_ASE_3"/>
    <property type="match status" value="1"/>
</dbReference>
<organism evidence="14 16">
    <name type="scientific">Helicobacter ailurogastricus</name>
    <dbReference type="NCBI Taxonomy" id="1578720"/>
    <lineage>
        <taxon>Bacteria</taxon>
        <taxon>Pseudomonadati</taxon>
        <taxon>Campylobacterota</taxon>
        <taxon>Epsilonproteobacteria</taxon>
        <taxon>Campylobacterales</taxon>
        <taxon>Helicobacteraceae</taxon>
        <taxon>Helicobacter</taxon>
    </lineage>
</organism>
<evidence type="ECO:0000313" key="12">
    <source>
        <dbReference type="EMBL" id="CRF41020.1"/>
    </source>
</evidence>
<evidence type="ECO:0000256" key="9">
    <source>
        <dbReference type="RuleBase" id="RU004456"/>
    </source>
</evidence>
<evidence type="ECO:0000259" key="11">
    <source>
        <dbReference type="Pfam" id="PF17763"/>
    </source>
</evidence>
<keyword evidence="15" id="KW-1185">Reference proteome</keyword>
<reference evidence="15" key="3">
    <citation type="submission" date="2014-12" db="EMBL/GenBank/DDBJ databases">
        <authorList>
            <person name="Smet A."/>
        </authorList>
    </citation>
    <scope>NUCLEOTIDE SEQUENCE [LARGE SCALE GENOMIC DNA]</scope>
</reference>
<dbReference type="SUPFAM" id="SSF53774">
    <property type="entry name" value="Glutaminase/Asparaginase"/>
    <property type="match status" value="1"/>
</dbReference>
<evidence type="ECO:0000256" key="8">
    <source>
        <dbReference type="PROSITE-ProRule" id="PRU10100"/>
    </source>
</evidence>
<feature type="active site" description="O-isoaspartyl threonine intermediate" evidence="5">
    <location>
        <position position="12"/>
    </location>
</feature>
<dbReference type="AlphaFoldDB" id="A0A0K2XJA5"/>
<name>A0A0K2XJA5_9HELI</name>
<feature type="active site" evidence="7">
    <location>
        <position position="12"/>
    </location>
</feature>
<evidence type="ECO:0000256" key="4">
    <source>
        <dbReference type="ARBA" id="ARBA00073593"/>
    </source>
</evidence>
<reference evidence="16 17" key="2">
    <citation type="submission" date="2014-12" db="EMBL/GenBank/DDBJ databases">
        <authorList>
            <person name="Jaenicke S."/>
        </authorList>
    </citation>
    <scope>NUCLEOTIDE SEQUENCE [LARGE SCALE GENOMIC DNA]</scope>
</reference>
<gene>
    <name evidence="12" type="ORF">HAL011_07960</name>
    <name evidence="13" type="ORF">HAL013_04770</name>
    <name evidence="14" type="ORF">HAL09_14060</name>
</gene>
<dbReference type="EMBL" id="CDML01000025">
    <property type="protein sequence ID" value="CRF41020.1"/>
    <property type="molecule type" value="Genomic_DNA"/>
</dbReference>
<dbReference type="Proteomes" id="UP000038622">
    <property type="component" value="Unassembled WGS sequence"/>
</dbReference>
<dbReference type="PIRSF" id="PIRSF500176">
    <property type="entry name" value="L_ASNase"/>
    <property type="match status" value="1"/>
</dbReference>
<feature type="binding site" evidence="6">
    <location>
        <begin position="86"/>
        <end position="87"/>
    </location>
    <ligand>
        <name>substrate</name>
    </ligand>
</feature>
<feature type="domain" description="Asparaginase/glutaminase C-terminal" evidence="11">
    <location>
        <begin position="211"/>
        <end position="320"/>
    </location>
</feature>
<dbReference type="GO" id="GO:0006528">
    <property type="term" value="P:asparagine metabolic process"/>
    <property type="evidence" value="ECO:0007669"/>
    <property type="project" value="InterPro"/>
</dbReference>
<evidence type="ECO:0000256" key="7">
    <source>
        <dbReference type="PROSITE-ProRule" id="PRU10099"/>
    </source>
</evidence>
<dbReference type="InterPro" id="IPR027475">
    <property type="entry name" value="Asparaginase/glutaminase_AS2"/>
</dbReference>
<dbReference type="InterPro" id="IPR036152">
    <property type="entry name" value="Asp/glu_Ase-like_sf"/>
</dbReference>
<dbReference type="InterPro" id="IPR037152">
    <property type="entry name" value="L-asparaginase_N_sf"/>
</dbReference>
<evidence type="ECO:0000256" key="1">
    <source>
        <dbReference type="ARBA" id="ARBA00010518"/>
    </source>
</evidence>
<evidence type="ECO:0000313" key="14">
    <source>
        <dbReference type="EMBL" id="CRF44794.1"/>
    </source>
</evidence>
<evidence type="ECO:0000313" key="13">
    <source>
        <dbReference type="EMBL" id="CRF42308.1"/>
    </source>
</evidence>
<dbReference type="CDD" id="cd08964">
    <property type="entry name" value="L-asparaginase_II"/>
    <property type="match status" value="1"/>
</dbReference>
<dbReference type="EMBL" id="CDMH01000022">
    <property type="protein sequence ID" value="CRF42308.1"/>
    <property type="molecule type" value="Genomic_DNA"/>
</dbReference>
<dbReference type="InterPro" id="IPR006034">
    <property type="entry name" value="Asparaginase/glutaminase-like"/>
</dbReference>
<dbReference type="NCBIfam" id="TIGR00520">
    <property type="entry name" value="asnASE_II"/>
    <property type="match status" value="1"/>
</dbReference>
<dbReference type="InterPro" id="IPR004550">
    <property type="entry name" value="AsnASE_II"/>
</dbReference>
<evidence type="ECO:0000313" key="15">
    <source>
        <dbReference type="Proteomes" id="UP000038622"/>
    </source>
</evidence>
<dbReference type="InterPro" id="IPR020827">
    <property type="entry name" value="Asparaginase/glutaminase_AS1"/>
</dbReference>
<dbReference type="PANTHER" id="PTHR11707">
    <property type="entry name" value="L-ASPARAGINASE"/>
    <property type="match status" value="1"/>
</dbReference>
<feature type="binding site" evidence="6">
    <location>
        <position position="53"/>
    </location>
    <ligand>
        <name>substrate</name>
    </ligand>
</feature>
<evidence type="ECO:0000256" key="6">
    <source>
        <dbReference type="PIRSR" id="PIRSR001220-2"/>
    </source>
</evidence>
<dbReference type="FunFam" id="3.40.50.1170:FF:000001">
    <property type="entry name" value="L-asparaginase 2"/>
    <property type="match status" value="1"/>
</dbReference>
<dbReference type="Proteomes" id="UP000045175">
    <property type="component" value="Unassembled WGS sequence"/>
</dbReference>
<dbReference type="PROSITE" id="PS00144">
    <property type="entry name" value="ASN_GLN_ASE_1"/>
    <property type="match status" value="1"/>
</dbReference>
<feature type="domain" description="L-asparaginase N-terminal" evidence="10">
    <location>
        <begin position="3"/>
        <end position="190"/>
    </location>
</feature>
<reference evidence="14" key="1">
    <citation type="submission" date="2014-12" db="EMBL/GenBank/DDBJ databases">
        <title>Whole genome sequences of four Staphylococcus schleiferi canine isolates.</title>
        <authorList>
            <person name="Misic A.M."/>
            <person name="Cain C."/>
            <person name="Morris D.O."/>
            <person name="Rankin S."/>
            <person name="Beiting D."/>
        </authorList>
    </citation>
    <scope>NUCLEOTIDE SEQUENCE</scope>
    <source>
        <strain evidence="12">ASB11</strain>
        <strain evidence="13">ASB13</strain>
        <strain evidence="14">ASB9</strain>
    </source>
</reference>
<dbReference type="RefSeq" id="WP_053940956.1">
    <property type="nucleotide sequence ID" value="NZ_CDMH01000022.1"/>
</dbReference>
<sequence length="323" mass="34294">MDKIVVLATGGTIAGTGEGGAYVSGQVGIERLLEGVVPEGLRIESEQVANVGSQDMDSSIWLKLLERIHTLSAQEDIKGFVITHGTDTMEETAYFLHLTLQSHKPVVLTGAMRNSTSLSPDGPMNLYNALAVCAHPESAGLGVLVAMDEGIYSARGVSKAHTSHLGAFKAPSGGAIGHVYYGQARFDAKPTKKHTLQSCLALSDHSQPLPKVAIVYTYVDCGDFLLKAALQAGVQGVVVAGMGNGNVSHTLLETMTQATRQGVVVVRSSRVGSGCVQLGEIEDARYNFVRAGDLNPQKARILLQLALLKSTQPQAIQEFFDTH</sequence>
<dbReference type="InterPro" id="IPR027474">
    <property type="entry name" value="L-asparaginase_N"/>
</dbReference>